<evidence type="ECO:0000313" key="2">
    <source>
        <dbReference type="EMBL" id="SMR62454.1"/>
    </source>
</evidence>
<name>A0A2H1H9I7_ZYMTR</name>
<gene>
    <name evidence="2" type="ORF">ZT1E4_G11768</name>
</gene>
<dbReference type="Proteomes" id="UP000245764">
    <property type="component" value="Chromosome 18"/>
</dbReference>
<dbReference type="EMBL" id="LT854269">
    <property type="protein sequence ID" value="SMR62454.1"/>
    <property type="molecule type" value="Genomic_DNA"/>
</dbReference>
<evidence type="ECO:0000256" key="1">
    <source>
        <dbReference type="SAM" id="MobiDB-lite"/>
    </source>
</evidence>
<dbReference type="AlphaFoldDB" id="A0A2H1H9I7"/>
<protein>
    <submittedName>
        <fullName evidence="2">Uncharacterized protein</fullName>
    </submittedName>
</protein>
<feature type="compositionally biased region" description="Low complexity" evidence="1">
    <location>
        <begin position="76"/>
        <end position="86"/>
    </location>
</feature>
<organism evidence="2 3">
    <name type="scientific">Zymoseptoria tritici ST99CH_1E4</name>
    <dbReference type="NCBI Taxonomy" id="1276532"/>
    <lineage>
        <taxon>Eukaryota</taxon>
        <taxon>Fungi</taxon>
        <taxon>Dikarya</taxon>
        <taxon>Ascomycota</taxon>
        <taxon>Pezizomycotina</taxon>
        <taxon>Dothideomycetes</taxon>
        <taxon>Dothideomycetidae</taxon>
        <taxon>Mycosphaerellales</taxon>
        <taxon>Mycosphaerellaceae</taxon>
        <taxon>Zymoseptoria</taxon>
    </lineage>
</organism>
<proteinExistence type="predicted"/>
<accession>A0A2H1H9I7</accession>
<evidence type="ECO:0000313" key="3">
    <source>
        <dbReference type="Proteomes" id="UP000245764"/>
    </source>
</evidence>
<reference evidence="3" key="1">
    <citation type="submission" date="2017-05" db="EMBL/GenBank/DDBJ databases">
        <authorList>
            <person name="Song R."/>
            <person name="Chenine A.L."/>
            <person name="Ruprecht R.M."/>
        </authorList>
    </citation>
    <scope>NUCLEOTIDE SEQUENCE [LARGE SCALE GENOMIC DNA]</scope>
</reference>
<sequence>MLVKLIRLLHFIVANHYMTNIPNAFVGPARSLRDTPAARDGLFLGNKVLAAPAAATLPSSSAFLDTVLSPAEDDTPASAGSSSTSPPCAPALDEVGLDDEFEDALTGDGVLAVRRLESARTAALHPAIELDALRLRALGSGPAHRSSLPRGASLLGLLRSVPRDVFLDIADKVGAIEDSDNWRLIGRKRFECYGPNVVVEQMMLPAELESKSSKVREAVTEWFLPVGKMNLLVAWDRRALKEALEKLKQLDLLSRVEEVRLIVHLGAIKRLDALPTARAAADDESEEAREKVIESRIVPIRPSN</sequence>
<feature type="region of interest" description="Disordered" evidence="1">
    <location>
        <begin position="71"/>
        <end position="93"/>
    </location>
</feature>